<dbReference type="AlphaFoldDB" id="A0A174RCT9"/>
<evidence type="ECO:0000313" key="2">
    <source>
        <dbReference type="EMBL" id="CUP80850.1"/>
    </source>
</evidence>
<accession>A0A174RCT9</accession>
<proteinExistence type="predicted"/>
<feature type="compositionally biased region" description="Basic residues" evidence="1">
    <location>
        <begin position="491"/>
        <end position="500"/>
    </location>
</feature>
<evidence type="ECO:0000256" key="1">
    <source>
        <dbReference type="SAM" id="MobiDB-lite"/>
    </source>
</evidence>
<reference evidence="2 3" key="1">
    <citation type="submission" date="2015-09" db="EMBL/GenBank/DDBJ databases">
        <authorList>
            <consortium name="Pathogen Informatics"/>
        </authorList>
    </citation>
    <scope>NUCLEOTIDE SEQUENCE [LARGE SCALE GENOMIC DNA]</scope>
    <source>
        <strain evidence="2 3">2789STDY5608854</strain>
    </source>
</reference>
<feature type="compositionally biased region" description="Polar residues" evidence="1">
    <location>
        <begin position="337"/>
        <end position="356"/>
    </location>
</feature>
<feature type="compositionally biased region" description="Low complexity" evidence="1">
    <location>
        <begin position="443"/>
        <end position="465"/>
    </location>
</feature>
<protein>
    <submittedName>
        <fullName evidence="2">Uncharacterized protein</fullName>
    </submittedName>
</protein>
<gene>
    <name evidence="2" type="ORF">ERS852411_03619</name>
</gene>
<organism evidence="2 3">
    <name type="scientific">Flavonifractor plautii</name>
    <name type="common">Fusobacterium plautii</name>
    <dbReference type="NCBI Taxonomy" id="292800"/>
    <lineage>
        <taxon>Bacteria</taxon>
        <taxon>Bacillati</taxon>
        <taxon>Bacillota</taxon>
        <taxon>Clostridia</taxon>
        <taxon>Eubacteriales</taxon>
        <taxon>Oscillospiraceae</taxon>
        <taxon>Flavonifractor</taxon>
    </lineage>
</organism>
<feature type="compositionally biased region" description="Low complexity" evidence="1">
    <location>
        <begin position="389"/>
        <end position="417"/>
    </location>
</feature>
<feature type="region of interest" description="Disordered" evidence="1">
    <location>
        <begin position="1"/>
        <end position="500"/>
    </location>
</feature>
<feature type="compositionally biased region" description="Low complexity" evidence="1">
    <location>
        <begin position="70"/>
        <end position="81"/>
    </location>
</feature>
<name>A0A174RCT9_FLAPL</name>
<feature type="compositionally biased region" description="Polar residues" evidence="1">
    <location>
        <begin position="82"/>
        <end position="91"/>
    </location>
</feature>
<feature type="compositionally biased region" description="Basic and acidic residues" evidence="1">
    <location>
        <begin position="201"/>
        <end position="210"/>
    </location>
</feature>
<dbReference type="EMBL" id="CYZT01000508">
    <property type="protein sequence ID" value="CUP80850.1"/>
    <property type="molecule type" value="Genomic_DNA"/>
</dbReference>
<dbReference type="Proteomes" id="UP000095746">
    <property type="component" value="Unassembled WGS sequence"/>
</dbReference>
<evidence type="ECO:0000313" key="3">
    <source>
        <dbReference type="Proteomes" id="UP000095746"/>
    </source>
</evidence>
<sequence length="500" mass="48940">MAGFLLANSPSNLFDKPTIGSSIAKAAGNSVGNKSRKGGSSGGSSSEPRTNPRTPPPPPSGGSPGGAGASPGAASAGQQAGTQTDPRSPSAQGGVYASKQTVQGVSPKMDEAPPEGSHAAGVEQPAAEHKGGKTPTIHTHGARRSSVPPEARGTRASTPYTVASVRTGGVSGESSKGTLGRTAGPQDGTRRPPGTPSYDQGDSKRPDRAGVTRRSAVTPGTAAVAGPERTTHTSSTRETMRERPPLQQDRTPKIPTPPGVAGGEKSEPRPPVAPAGTASHGADTVSRVGGSASATTEKSAARPPVGSQRPREGGASTPGTAGTRPPIGGRQSHGGEVSSSSMAGTGTPAGSSTVSGVVSPFVGMAGRHTASPIPHASPGGEGVLSDMAGSPRPTAGSSRSSRAAPPPGTAGTVSAAGHEAHSVTSGASPSGTAGTRRPGGTGRTPAKAQTPPAATAGTAPQRADAPPGVNHGTRRMKGAMPPTPGGTGKSPKTRKKRSEP</sequence>